<dbReference type="CDD" id="cd00173">
    <property type="entry name" value="SH2"/>
    <property type="match status" value="1"/>
</dbReference>
<dbReference type="InterPro" id="IPR036860">
    <property type="entry name" value="SH2_dom_sf"/>
</dbReference>
<reference evidence="8" key="3">
    <citation type="submission" date="2015-06" db="UniProtKB">
        <authorList>
            <consortium name="EnsemblMetazoa"/>
        </authorList>
    </citation>
    <scope>IDENTIFICATION</scope>
</reference>
<feature type="domain" description="SH2" evidence="4">
    <location>
        <begin position="60"/>
        <end position="158"/>
    </location>
</feature>
<feature type="domain" description="VPS9" evidence="6">
    <location>
        <begin position="1180"/>
        <end position="1326"/>
    </location>
</feature>
<feature type="compositionally biased region" description="Low complexity" evidence="3">
    <location>
        <begin position="1327"/>
        <end position="1360"/>
    </location>
</feature>
<dbReference type="GO" id="GO:0005829">
    <property type="term" value="C:cytosol"/>
    <property type="evidence" value="ECO:0000318"/>
    <property type="project" value="GO_Central"/>
</dbReference>
<dbReference type="InterPro" id="IPR000299">
    <property type="entry name" value="FERM_domain"/>
</dbReference>
<dbReference type="HOGENOM" id="CLU_248244_0_0_1"/>
<dbReference type="EMBL" id="AMQM01000258">
    <property type="status" value="NOT_ANNOTATED_CDS"/>
    <property type="molecule type" value="Genomic_DNA"/>
</dbReference>
<dbReference type="Gene3D" id="1.20.1050.80">
    <property type="entry name" value="VPS9 domain"/>
    <property type="match status" value="1"/>
</dbReference>
<keyword evidence="1" id="KW-0343">GTPase activation</keyword>
<dbReference type="InterPro" id="IPR037191">
    <property type="entry name" value="VPS9_dom_sf"/>
</dbReference>
<reference evidence="9" key="1">
    <citation type="submission" date="2012-12" db="EMBL/GenBank/DDBJ databases">
        <authorList>
            <person name="Hellsten U."/>
            <person name="Grimwood J."/>
            <person name="Chapman J.A."/>
            <person name="Shapiro H."/>
            <person name="Aerts A."/>
            <person name="Otillar R.P."/>
            <person name="Terry A.Y."/>
            <person name="Boore J.L."/>
            <person name="Simakov O."/>
            <person name="Marletaz F."/>
            <person name="Cho S.-J."/>
            <person name="Edsinger-Gonzales E."/>
            <person name="Havlak P."/>
            <person name="Kuo D.-H."/>
            <person name="Larsson T."/>
            <person name="Lv J."/>
            <person name="Arendt D."/>
            <person name="Savage R."/>
            <person name="Osoegawa K."/>
            <person name="de Jong P."/>
            <person name="Lindberg D.R."/>
            <person name="Seaver E.C."/>
            <person name="Weisblat D.A."/>
            <person name="Putnam N.H."/>
            <person name="Grigoriev I.V."/>
            <person name="Rokhsar D.S."/>
        </authorList>
    </citation>
    <scope>NUCLEOTIDE SEQUENCE</scope>
</reference>
<dbReference type="GO" id="GO:0005085">
    <property type="term" value="F:guanyl-nucleotide exchange factor activity"/>
    <property type="evidence" value="ECO:0000318"/>
    <property type="project" value="GO_Central"/>
</dbReference>
<dbReference type="PROSITE" id="PS50057">
    <property type="entry name" value="FERM_3"/>
    <property type="match status" value="1"/>
</dbReference>
<feature type="domain" description="FERM" evidence="5">
    <location>
        <begin position="1396"/>
        <end position="1510"/>
    </location>
</feature>
<sequence length="1510" mass="171359">MDQIDDVLKVFDLISMDIEDSISQSHRSQTPSKSEDLSTFRKHNPCLTLETKVNLSKQLWYKLNYGRGNSLMTLQKQNEGSFIIRKIDEDGRTGLVLSYSCGRNIPHKMRSIKVDERDGYYFLNGCSYLFTSLEQLVVLHASRPACLSCGLKQLHLPPAIQAAETEQEIEMIVGKCGATSYQQNQQKLLHCHQQHYQQQQKYHQQQQHGQMFVQQHQQSQLQQPQLQQHQLQQNQLQQQLYHCQHKQLHQSNTSSLDYSFSYKSVEDPHSKILFRGSCGSSYENFQRSNKDFNDHAANNKINFNNVYANETIYDNIGSLARINSINNSINNSNNCIINLKKYKLRSQHDQLTSASSPFLSLMNNPNAHVTQQTLSSSSSNTSSRHTSRDMYQAHTQRASSNMVSTTNNNRNCNICRVVSMGSNNSSHHMPFNSLQLANRLNGLSASQSNPDTLDKLINPLPSNLLSIPEIGNDPSPIYAEPCEDSDDNLRKYLEAVAQRSKASSSYSSKTVSSNNTTLNKKLLSSNNTSLSNKVENGFLKVSTNYKIPCDVTPSPKFHPPLNISDKNVFFSSLDDISVEAANGLVCKGKKDAAEQSLQSVQCELVVARNINADVNCTADWSRGYNKNLDCNNGTRSNATDHNFDKNVDDDNISDDVYIEVVDKCHANWVNVHKTNSLSMKYQHQQDHHNEVKNNSYNHNLVSSAEKKFTSKNNVKTTPLLRKNSNTCRPAPSINNGTQMILPNKPAYTFSSPPVISEVDIISEPHYQDVTSVCDNSNTTIANSDSSIKLANGHVNNPNGNISINNNNNNIDNYINNRLTKCTYDDKLSYLNSKNTRTPNANHETETDLEDKRRHDAYLSALADLRTNSSHNYNIKNNRFSEINYHRLENLESKFNKTMAHDQKLQQQNQQLPDETSALHQHCQQSPHHPKQLQQLFHTFSLHGSVDQRLRLQLPLYHQQQQQQNVDVTNIKNGNNFKNYLISKGSFNGNSNHIKLRRNSSVMEANTSYNNIINNNNYLNNINSVHFGTYNVDNSVDVNSHVSHISEGIIKTSTEQSTFFGQICTEFIQCTLAGKEINPVTVAIHVRQFMDGMMNYLKNYKEANIWKIIENERNEMRSEEIVNMDSIYERSLLQCILKPLHKHIKLLYNTYYYSLNCHAMEQQNFTSSNNNNNNNNMISNGTKQMKLSDAIEKASDNIQLLHFKPQLVVLLNSSTCWCRDHFVNMNFTYSPNDKVQLLIEALMYLEEQVSTHFLDSLQSSHHLMVVEFSFCLSYIIIQCNFTRAEIEADYISRLLQKKLFTGQTTFFLNVFISAINIVKKYWSTHSTSNTNNSSNNNNVNNDINNNVNNNIVTNGGNNDSNASETAYAGQNDDNAGGNDASEYISNKYLETDWLMGEFVTVHMLDDRTSSLTKWCLPVNENTTAHDICNMMSYRLQLANSQEYGLYVLSGSEEYPLRGSTSIIHSSLTSSFFPLKASSSTTSSSSSSSPSSLSRSLIFKKLNNKYLWSHAK</sequence>
<dbReference type="CTD" id="20210751"/>
<dbReference type="Proteomes" id="UP000015101">
    <property type="component" value="Unassembled WGS sequence"/>
</dbReference>
<evidence type="ECO:0000313" key="9">
    <source>
        <dbReference type="Proteomes" id="UP000015101"/>
    </source>
</evidence>
<dbReference type="EnsemblMetazoa" id="HelroT188031">
    <property type="protein sequence ID" value="HelroP188031"/>
    <property type="gene ID" value="HelroG188031"/>
</dbReference>
<dbReference type="Pfam" id="PF02204">
    <property type="entry name" value="VPS9"/>
    <property type="match status" value="1"/>
</dbReference>
<evidence type="ECO:0000259" key="4">
    <source>
        <dbReference type="PROSITE" id="PS50001"/>
    </source>
</evidence>
<dbReference type="EMBL" id="KB095811">
    <property type="protein sequence ID" value="ESO12899.1"/>
    <property type="molecule type" value="Genomic_DNA"/>
</dbReference>
<evidence type="ECO:0000313" key="8">
    <source>
        <dbReference type="EnsemblMetazoa" id="HelroP188031"/>
    </source>
</evidence>
<feature type="region of interest" description="Disordered" evidence="3">
    <location>
        <begin position="369"/>
        <end position="406"/>
    </location>
</feature>
<feature type="region of interest" description="Disordered" evidence="3">
    <location>
        <begin position="1327"/>
        <end position="1374"/>
    </location>
</feature>
<dbReference type="Gene3D" id="3.30.505.10">
    <property type="entry name" value="SH2 domain"/>
    <property type="match status" value="1"/>
</dbReference>
<name>T1FPK4_HELRO</name>
<evidence type="ECO:0000259" key="5">
    <source>
        <dbReference type="PROSITE" id="PS50057"/>
    </source>
</evidence>
<dbReference type="KEGG" id="hro:HELRODRAFT_188031"/>
<evidence type="ECO:0000259" key="6">
    <source>
        <dbReference type="PROSITE" id="PS51205"/>
    </source>
</evidence>
<proteinExistence type="predicted"/>
<dbReference type="GO" id="GO:0005096">
    <property type="term" value="F:GTPase activator activity"/>
    <property type="evidence" value="ECO:0007669"/>
    <property type="project" value="UniProtKB-KW"/>
</dbReference>
<evidence type="ECO:0008006" key="10">
    <source>
        <dbReference type="Google" id="ProtNLM"/>
    </source>
</evidence>
<gene>
    <name evidence="8" type="primary">20210751</name>
    <name evidence="7" type="ORF">HELRODRAFT_188031</name>
</gene>
<accession>T1FPK4</accession>
<dbReference type="STRING" id="6412.T1FPK4"/>
<dbReference type="GeneID" id="20210751"/>
<dbReference type="PROSITE" id="PS50001">
    <property type="entry name" value="SH2"/>
    <property type="match status" value="1"/>
</dbReference>
<evidence type="ECO:0000256" key="3">
    <source>
        <dbReference type="SAM" id="MobiDB-lite"/>
    </source>
</evidence>
<dbReference type="OrthoDB" id="21085at2759"/>
<evidence type="ECO:0000256" key="2">
    <source>
        <dbReference type="PROSITE-ProRule" id="PRU00191"/>
    </source>
</evidence>
<evidence type="ECO:0000256" key="1">
    <source>
        <dbReference type="ARBA" id="ARBA00022468"/>
    </source>
</evidence>
<dbReference type="InterPro" id="IPR003123">
    <property type="entry name" value="VPS9"/>
</dbReference>
<dbReference type="InParanoid" id="T1FPK4"/>
<dbReference type="SUPFAM" id="SSF109993">
    <property type="entry name" value="VPS9 domain"/>
    <property type="match status" value="1"/>
</dbReference>
<evidence type="ECO:0000313" key="7">
    <source>
        <dbReference type="EMBL" id="ESO12899.1"/>
    </source>
</evidence>
<feature type="compositionally biased region" description="Low complexity" evidence="3">
    <location>
        <begin position="375"/>
        <end position="384"/>
    </location>
</feature>
<dbReference type="GO" id="GO:0031267">
    <property type="term" value="F:small GTPase binding"/>
    <property type="evidence" value="ECO:0000318"/>
    <property type="project" value="GO_Central"/>
</dbReference>
<dbReference type="eggNOG" id="KOG2320">
    <property type="taxonomic scope" value="Eukaryota"/>
</dbReference>
<dbReference type="RefSeq" id="XP_009009619.1">
    <property type="nucleotide sequence ID" value="XM_009011371.1"/>
</dbReference>
<organism evidence="8 9">
    <name type="scientific">Helobdella robusta</name>
    <name type="common">Californian leech</name>
    <dbReference type="NCBI Taxonomy" id="6412"/>
    <lineage>
        <taxon>Eukaryota</taxon>
        <taxon>Metazoa</taxon>
        <taxon>Spiralia</taxon>
        <taxon>Lophotrochozoa</taxon>
        <taxon>Annelida</taxon>
        <taxon>Clitellata</taxon>
        <taxon>Hirudinea</taxon>
        <taxon>Rhynchobdellida</taxon>
        <taxon>Glossiphoniidae</taxon>
        <taxon>Helobdella</taxon>
    </lineage>
</organism>
<dbReference type="Pfam" id="PF23268">
    <property type="entry name" value="RIN1"/>
    <property type="match status" value="1"/>
</dbReference>
<dbReference type="InterPro" id="IPR000980">
    <property type="entry name" value="SH2"/>
</dbReference>
<reference evidence="7 9" key="2">
    <citation type="journal article" date="2013" name="Nature">
        <title>Insights into bilaterian evolution from three spiralian genomes.</title>
        <authorList>
            <person name="Simakov O."/>
            <person name="Marletaz F."/>
            <person name="Cho S.J."/>
            <person name="Edsinger-Gonzales E."/>
            <person name="Havlak P."/>
            <person name="Hellsten U."/>
            <person name="Kuo D.H."/>
            <person name="Larsson T."/>
            <person name="Lv J."/>
            <person name="Arendt D."/>
            <person name="Savage R."/>
            <person name="Osoegawa K."/>
            <person name="de Jong P."/>
            <person name="Grimwood J."/>
            <person name="Chapman J.A."/>
            <person name="Shapiro H."/>
            <person name="Aerts A."/>
            <person name="Otillar R.P."/>
            <person name="Terry A.Y."/>
            <person name="Boore J.L."/>
            <person name="Grigoriev I.V."/>
            <person name="Lindberg D.R."/>
            <person name="Seaver E.C."/>
            <person name="Weisblat D.A."/>
            <person name="Putnam N.H."/>
            <person name="Rokhsar D.S."/>
        </authorList>
    </citation>
    <scope>NUCLEOTIDE SEQUENCE</scope>
</reference>
<keyword evidence="2" id="KW-0727">SH2 domain</keyword>
<protein>
    <recommendedName>
        <fullName evidence="10">SH2 domain-containing protein</fullName>
    </recommendedName>
</protein>
<dbReference type="PROSITE" id="PS51205">
    <property type="entry name" value="VPS9"/>
    <property type="match status" value="1"/>
</dbReference>
<keyword evidence="9" id="KW-1185">Reference proteome</keyword>
<dbReference type="SUPFAM" id="SSF55550">
    <property type="entry name" value="SH2 domain"/>
    <property type="match status" value="1"/>
</dbReference>
<dbReference type="GO" id="GO:0030139">
    <property type="term" value="C:endocytic vesicle"/>
    <property type="evidence" value="ECO:0000318"/>
    <property type="project" value="GO_Central"/>
</dbReference>